<name>A0ABP8AA58_9ACTN</name>
<dbReference type="Gene3D" id="3.40.50.1820">
    <property type="entry name" value="alpha/beta hydrolase"/>
    <property type="match status" value="1"/>
</dbReference>
<keyword evidence="4" id="KW-1185">Reference proteome</keyword>
<keyword evidence="2" id="KW-0378">Hydrolase</keyword>
<accession>A0ABP8AA58</accession>
<evidence type="ECO:0000313" key="4">
    <source>
        <dbReference type="Proteomes" id="UP001501251"/>
    </source>
</evidence>
<dbReference type="SUPFAM" id="SSF53474">
    <property type="entry name" value="alpha/beta-Hydrolases"/>
    <property type="match status" value="2"/>
</dbReference>
<evidence type="ECO:0000256" key="2">
    <source>
        <dbReference type="ARBA" id="ARBA00022801"/>
    </source>
</evidence>
<dbReference type="Pfam" id="PF10503">
    <property type="entry name" value="Esterase_PHB"/>
    <property type="match status" value="1"/>
</dbReference>
<comment type="caution">
    <text evidence="3">The sequence shown here is derived from an EMBL/GenBank/DDBJ whole genome shotgun (WGS) entry which is preliminary data.</text>
</comment>
<dbReference type="InterPro" id="IPR050955">
    <property type="entry name" value="Plant_Biomass_Hydrol_Est"/>
</dbReference>
<gene>
    <name evidence="3" type="ORF">GCM10022252_03740</name>
</gene>
<sequence length="411" mass="42636">MAVSPPAGLLRTLRTLRILLTLSLGLLGSLGVATATTAPARAASLVQVGSFGSNPGNLTMFSYRPDGSTAGRPLVVLLHGCTQNASGYFANSGWRKYADQSGFTLVLPQTGSANNSSSCFNWFETGDTTRGQGEAASIRAMVAYAVSTYGTDPARVYVSGLSAGGAMSAVMLATYPDVFAGGSIGAGLAYRCAASLLQASTCQYGPVSKTPQQWGDLVRGAYSGYSGPYPRVAIWQGLSDYTVVPANAAQLRDQWTNVRGVSQSPTSTRSLTGGTSLKVYGSDAVRLYEITGMGHGLPIDPGGAADQCGSAAAYFLDTICSAYHDAQFFGLTGGTTPPPTGTPTPTPTPTVPQTCVRASNYAHTTAGRAYQSGGYTYANGSNDAMGLWNMMITHGLKQTGPNHWVLADSQC</sequence>
<keyword evidence="1" id="KW-0732">Signal</keyword>
<organism evidence="3 4">
    <name type="scientific">Streptosporangium oxazolinicum</name>
    <dbReference type="NCBI Taxonomy" id="909287"/>
    <lineage>
        <taxon>Bacteria</taxon>
        <taxon>Bacillati</taxon>
        <taxon>Actinomycetota</taxon>
        <taxon>Actinomycetes</taxon>
        <taxon>Streptosporangiales</taxon>
        <taxon>Streptosporangiaceae</taxon>
        <taxon>Streptosporangium</taxon>
    </lineage>
</organism>
<dbReference type="PANTHER" id="PTHR43037">
    <property type="entry name" value="UNNAMED PRODUCT-RELATED"/>
    <property type="match status" value="1"/>
</dbReference>
<dbReference type="InterPro" id="IPR010126">
    <property type="entry name" value="Esterase_phb"/>
</dbReference>
<dbReference type="InterPro" id="IPR029058">
    <property type="entry name" value="AB_hydrolase_fold"/>
</dbReference>
<protein>
    <submittedName>
        <fullName evidence="3">PHB depolymerase family esterase</fullName>
    </submittedName>
</protein>
<dbReference type="EMBL" id="BAABAQ010000001">
    <property type="protein sequence ID" value="GAA4180613.1"/>
    <property type="molecule type" value="Genomic_DNA"/>
</dbReference>
<reference evidence="4" key="1">
    <citation type="journal article" date="2019" name="Int. J. Syst. Evol. Microbiol.">
        <title>The Global Catalogue of Microorganisms (GCM) 10K type strain sequencing project: providing services to taxonomists for standard genome sequencing and annotation.</title>
        <authorList>
            <consortium name="The Broad Institute Genomics Platform"/>
            <consortium name="The Broad Institute Genome Sequencing Center for Infectious Disease"/>
            <person name="Wu L."/>
            <person name="Ma J."/>
        </authorList>
    </citation>
    <scope>NUCLEOTIDE SEQUENCE [LARGE SCALE GENOMIC DNA]</scope>
    <source>
        <strain evidence="4">JCM 17388</strain>
    </source>
</reference>
<proteinExistence type="predicted"/>
<dbReference type="NCBIfam" id="TIGR01840">
    <property type="entry name" value="esterase_phb"/>
    <property type="match status" value="1"/>
</dbReference>
<dbReference type="RefSeq" id="WP_344914302.1">
    <property type="nucleotide sequence ID" value="NZ_BAABAQ010000001.1"/>
</dbReference>
<dbReference type="Proteomes" id="UP001501251">
    <property type="component" value="Unassembled WGS sequence"/>
</dbReference>
<evidence type="ECO:0000313" key="3">
    <source>
        <dbReference type="EMBL" id="GAA4180613.1"/>
    </source>
</evidence>
<evidence type="ECO:0000256" key="1">
    <source>
        <dbReference type="ARBA" id="ARBA00022729"/>
    </source>
</evidence>
<dbReference type="PANTHER" id="PTHR43037:SF1">
    <property type="entry name" value="BLL1128 PROTEIN"/>
    <property type="match status" value="1"/>
</dbReference>